<accession>A0A8H2XDQ6</accession>
<dbReference type="InterPro" id="IPR001841">
    <property type="entry name" value="Znf_RING"/>
</dbReference>
<dbReference type="Pfam" id="PF11901">
    <property type="entry name" value="DM9"/>
    <property type="match status" value="1"/>
</dbReference>
<dbReference type="Proteomes" id="UP000663841">
    <property type="component" value="Unassembled WGS sequence"/>
</dbReference>
<comment type="caution">
    <text evidence="7">The sequence shown here is derived from an EMBL/GenBank/DDBJ whole genome shotgun (WGS) entry which is preliminary data.</text>
</comment>
<keyword evidence="2 4" id="KW-0863">Zinc-finger</keyword>
<dbReference type="PANTHER" id="PTHR16079">
    <property type="entry name" value="UBIQUITIN LIGASE PROTEIN CHFR"/>
    <property type="match status" value="1"/>
</dbReference>
<dbReference type="InterPro" id="IPR006616">
    <property type="entry name" value="DM9_repeat"/>
</dbReference>
<dbReference type="SMART" id="SM00184">
    <property type="entry name" value="RING"/>
    <property type="match status" value="1"/>
</dbReference>
<dbReference type="GO" id="GO:0006511">
    <property type="term" value="P:ubiquitin-dependent protein catabolic process"/>
    <property type="evidence" value="ECO:0007669"/>
    <property type="project" value="TreeGrafter"/>
</dbReference>
<dbReference type="Gene3D" id="3.30.40.10">
    <property type="entry name" value="Zinc/RING finger domain, C3HC4 (zinc finger)"/>
    <property type="match status" value="1"/>
</dbReference>
<dbReference type="GO" id="GO:0004842">
    <property type="term" value="F:ubiquitin-protein transferase activity"/>
    <property type="evidence" value="ECO:0007669"/>
    <property type="project" value="TreeGrafter"/>
</dbReference>
<evidence type="ECO:0000256" key="4">
    <source>
        <dbReference type="PROSITE-ProRule" id="PRU00175"/>
    </source>
</evidence>
<dbReference type="InterPro" id="IPR052256">
    <property type="entry name" value="E3_ubiquitin-ligase_CHFR"/>
</dbReference>
<evidence type="ECO:0000256" key="2">
    <source>
        <dbReference type="ARBA" id="ARBA00022771"/>
    </source>
</evidence>
<dbReference type="Pfam" id="PF00097">
    <property type="entry name" value="zf-C3HC4"/>
    <property type="match status" value="1"/>
</dbReference>
<dbReference type="GO" id="GO:0008270">
    <property type="term" value="F:zinc ion binding"/>
    <property type="evidence" value="ECO:0007669"/>
    <property type="project" value="UniProtKB-KW"/>
</dbReference>
<dbReference type="PROSITE" id="PS50089">
    <property type="entry name" value="ZF_RING_2"/>
    <property type="match status" value="1"/>
</dbReference>
<dbReference type="GO" id="GO:0016567">
    <property type="term" value="P:protein ubiquitination"/>
    <property type="evidence" value="ECO:0007669"/>
    <property type="project" value="TreeGrafter"/>
</dbReference>
<name>A0A8H2XDQ6_9AGAM</name>
<keyword evidence="3" id="KW-0862">Zinc</keyword>
<evidence type="ECO:0000313" key="7">
    <source>
        <dbReference type="EMBL" id="CAE6424240.1"/>
    </source>
</evidence>
<evidence type="ECO:0000256" key="1">
    <source>
        <dbReference type="ARBA" id="ARBA00022723"/>
    </source>
</evidence>
<evidence type="ECO:0000313" key="8">
    <source>
        <dbReference type="Proteomes" id="UP000663841"/>
    </source>
</evidence>
<gene>
    <name evidence="7" type="ORF">RDB_LOCUS51160</name>
</gene>
<evidence type="ECO:0000259" key="6">
    <source>
        <dbReference type="PROSITE" id="PS50089"/>
    </source>
</evidence>
<evidence type="ECO:0000256" key="3">
    <source>
        <dbReference type="ARBA" id="ARBA00022833"/>
    </source>
</evidence>
<organism evidence="7 8">
    <name type="scientific">Rhizoctonia solani</name>
    <dbReference type="NCBI Taxonomy" id="456999"/>
    <lineage>
        <taxon>Eukaryota</taxon>
        <taxon>Fungi</taxon>
        <taxon>Dikarya</taxon>
        <taxon>Basidiomycota</taxon>
        <taxon>Agaricomycotina</taxon>
        <taxon>Agaricomycetes</taxon>
        <taxon>Cantharellales</taxon>
        <taxon>Ceratobasidiaceae</taxon>
        <taxon>Rhizoctonia</taxon>
    </lineage>
</organism>
<dbReference type="InterPro" id="IPR013083">
    <property type="entry name" value="Znf_RING/FYVE/PHD"/>
</dbReference>
<protein>
    <recommendedName>
        <fullName evidence="6">RING-type domain-containing protein</fullName>
    </recommendedName>
</protein>
<dbReference type="SUPFAM" id="SSF57850">
    <property type="entry name" value="RING/U-box"/>
    <property type="match status" value="1"/>
</dbReference>
<sequence>MADFRNPARTTATGSSNSNAEELLRPLVTCGICMELYVDPVALLDCLHLACGSCAKEWLEQSSTCHQCRERVRGTRDSHHTAAIVEAFHSIAPNSSLIHARTSEEISSMRERYRPSQGVARAGRDRSRSPSPEVVPLRKALAAHKCGVETALSVAQITVPDMSAPSRAPHQLLESSDTQYLWDIPLALNALDSYPFGMTFQIRNRCQEPRAGDDGFQLTRLRDVSFPEGWGLPLTHAFGGSYYERGLFATYARQRNWNLQELLREVLSFQGSSLRKAHWHGHPFASSIPNTVNSDDMVCLQCTSDLIEANLFEWWLAKRPESGLPFDILSRPDCGYGVECGSVRRDRDHARASNHICRPTTQVDDRNNHGDVPERGDRYVASGADLDRNFPNFSPSKIIFRDKGKEPVFLCSSVCQGGSTIPGKVTLWHDSPVSVYYGASGAERTHDGVVQILFDTRNMHWVRTSNGVVPASCRPVLGGLLADQQLFHCAVWWRGQRIPGYTARNMNHAAVAWHGSEWYFRDQYELLCWD</sequence>
<keyword evidence="1" id="KW-0479">Metal-binding</keyword>
<proteinExistence type="predicted"/>
<evidence type="ECO:0000256" key="5">
    <source>
        <dbReference type="SAM" id="MobiDB-lite"/>
    </source>
</evidence>
<feature type="region of interest" description="Disordered" evidence="5">
    <location>
        <begin position="106"/>
        <end position="134"/>
    </location>
</feature>
<dbReference type="AlphaFoldDB" id="A0A8H2XDQ6"/>
<dbReference type="PANTHER" id="PTHR16079:SF4">
    <property type="entry name" value="E3 UBIQUITIN-PROTEIN LIGASE CHFR"/>
    <property type="match status" value="1"/>
</dbReference>
<dbReference type="InterPro" id="IPR018957">
    <property type="entry name" value="Znf_C3HC4_RING-type"/>
</dbReference>
<feature type="domain" description="RING-type" evidence="6">
    <location>
        <begin position="30"/>
        <end position="69"/>
    </location>
</feature>
<dbReference type="EMBL" id="CAJMWW010000078">
    <property type="protein sequence ID" value="CAE6424240.1"/>
    <property type="molecule type" value="Genomic_DNA"/>
</dbReference>
<dbReference type="GO" id="GO:0005634">
    <property type="term" value="C:nucleus"/>
    <property type="evidence" value="ECO:0007669"/>
    <property type="project" value="TreeGrafter"/>
</dbReference>
<reference evidence="7" key="1">
    <citation type="submission" date="2021-01" db="EMBL/GenBank/DDBJ databases">
        <authorList>
            <person name="Kaushik A."/>
        </authorList>
    </citation>
    <scope>NUCLEOTIDE SEQUENCE</scope>
    <source>
        <strain evidence="7">AG3-T5</strain>
    </source>
</reference>